<dbReference type="AlphaFoldDB" id="A0A2P7BG12"/>
<dbReference type="Proteomes" id="UP000241764">
    <property type="component" value="Unassembled WGS sequence"/>
</dbReference>
<accession>A0A2P7BG12</accession>
<protein>
    <submittedName>
        <fullName evidence="1">Uncharacterized protein</fullName>
    </submittedName>
</protein>
<dbReference type="EMBL" id="PGGM01000003">
    <property type="protein sequence ID" value="PSH65431.1"/>
    <property type="molecule type" value="Genomic_DNA"/>
</dbReference>
<dbReference type="RefSeq" id="WP_106663846.1">
    <property type="nucleotide sequence ID" value="NZ_PGGM01000003.1"/>
</dbReference>
<dbReference type="OrthoDB" id="8098723at2"/>
<organism evidence="1 2">
    <name type="scientific">Phyllobacterium sophorae</name>
    <dbReference type="NCBI Taxonomy" id="1520277"/>
    <lineage>
        <taxon>Bacteria</taxon>
        <taxon>Pseudomonadati</taxon>
        <taxon>Pseudomonadota</taxon>
        <taxon>Alphaproteobacteria</taxon>
        <taxon>Hyphomicrobiales</taxon>
        <taxon>Phyllobacteriaceae</taxon>
        <taxon>Phyllobacterium</taxon>
    </lineage>
</organism>
<gene>
    <name evidence="1" type="ORF">CU103_10605</name>
</gene>
<sequence length="77" mass="8455">MILSNHCPISEEPAEEVSPAHGDFAEFVCPGCGRFRISRSALKTIVNLRRKEKEALLNKARSDAQGGEGIPFIRNMG</sequence>
<proteinExistence type="predicted"/>
<evidence type="ECO:0000313" key="1">
    <source>
        <dbReference type="EMBL" id="PSH65431.1"/>
    </source>
</evidence>
<comment type="caution">
    <text evidence="1">The sequence shown here is derived from an EMBL/GenBank/DDBJ whole genome shotgun (WGS) entry which is preliminary data.</text>
</comment>
<reference evidence="2" key="1">
    <citation type="submission" date="2017-11" db="EMBL/GenBank/DDBJ databases">
        <authorList>
            <person name="Kuznetsova I."/>
            <person name="Sazanova A."/>
            <person name="Chirak E."/>
            <person name="Safronova V."/>
            <person name="Willems A."/>
        </authorList>
    </citation>
    <scope>NUCLEOTIDE SEQUENCE [LARGE SCALE GENOMIC DNA]</scope>
    <source>
        <strain evidence="2">CCBAU 03422</strain>
    </source>
</reference>
<keyword evidence="2" id="KW-1185">Reference proteome</keyword>
<name>A0A2P7BG12_9HYPH</name>
<evidence type="ECO:0000313" key="2">
    <source>
        <dbReference type="Proteomes" id="UP000241764"/>
    </source>
</evidence>